<comment type="similarity">
    <text evidence="4">Belongs to the peroxiredoxin-like PRXL2 family. PRXL2A subfamily.</text>
</comment>
<comment type="subcellular location">
    <subcellularLocation>
        <location evidence="1">Cytoplasm</location>
    </subcellularLocation>
</comment>
<evidence type="ECO:0000256" key="3">
    <source>
        <dbReference type="ARBA" id="ARBA00023284"/>
    </source>
</evidence>
<dbReference type="AlphaFoldDB" id="A0AA88QWL8"/>
<reference evidence="9" key="1">
    <citation type="submission" date="2022-12" db="EMBL/GenBank/DDBJ databases">
        <title>Draft genome assemblies for two species of Escallonia (Escalloniales).</title>
        <authorList>
            <person name="Chanderbali A."/>
            <person name="Dervinis C."/>
            <person name="Anghel I."/>
            <person name="Soltis D."/>
            <person name="Soltis P."/>
            <person name="Zapata F."/>
        </authorList>
    </citation>
    <scope>NUCLEOTIDE SEQUENCE</scope>
    <source>
        <strain evidence="9">UCBG92.1500</strain>
        <tissue evidence="9">Leaf</tissue>
    </source>
</reference>
<dbReference type="GO" id="GO:0005737">
    <property type="term" value="C:cytoplasm"/>
    <property type="evidence" value="ECO:0007669"/>
    <property type="project" value="UniProtKB-SubCell"/>
</dbReference>
<dbReference type="InterPro" id="IPR032801">
    <property type="entry name" value="PXL2A/B/C"/>
</dbReference>
<gene>
    <name evidence="9" type="ORF">RJ640_008087</name>
</gene>
<evidence type="ECO:0000256" key="5">
    <source>
        <dbReference type="ARBA" id="ARBA00023849"/>
    </source>
</evidence>
<dbReference type="SUPFAM" id="SSF52833">
    <property type="entry name" value="Thioredoxin-like"/>
    <property type="match status" value="1"/>
</dbReference>
<evidence type="ECO:0000256" key="4">
    <source>
        <dbReference type="ARBA" id="ARBA00023787"/>
    </source>
</evidence>
<comment type="caution">
    <text evidence="9">The sequence shown here is derived from an EMBL/GenBank/DDBJ whole genome shotgun (WGS) entry which is preliminary data.</text>
</comment>
<dbReference type="EMBL" id="JAVXUO010002083">
    <property type="protein sequence ID" value="KAK2976377.1"/>
    <property type="molecule type" value="Genomic_DNA"/>
</dbReference>
<evidence type="ECO:0000313" key="9">
    <source>
        <dbReference type="EMBL" id="KAK2976377.1"/>
    </source>
</evidence>
<keyword evidence="3" id="KW-0676">Redox-active center</keyword>
<proteinExistence type="inferred from homology"/>
<feature type="region of interest" description="Disordered" evidence="8">
    <location>
        <begin position="111"/>
        <end position="132"/>
    </location>
</feature>
<keyword evidence="2" id="KW-0963">Cytoplasm</keyword>
<evidence type="ECO:0000313" key="10">
    <source>
        <dbReference type="Proteomes" id="UP001187471"/>
    </source>
</evidence>
<name>A0AA88QWL8_9ASTE</name>
<protein>
    <recommendedName>
        <fullName evidence="5">Peroxiredoxin-like 2A</fullName>
    </recommendedName>
    <alternativeName>
        <fullName evidence="7">Peroxiredoxin-like 2 activated in M-CSF stimulated monocytes</fullName>
    </alternativeName>
    <alternativeName>
        <fullName evidence="6">Redox-regulatory protein FAM213A</fullName>
    </alternativeName>
</protein>
<dbReference type="InterPro" id="IPR036249">
    <property type="entry name" value="Thioredoxin-like_sf"/>
</dbReference>
<evidence type="ECO:0000256" key="8">
    <source>
        <dbReference type="SAM" id="MobiDB-lite"/>
    </source>
</evidence>
<dbReference type="PANTHER" id="PTHR28630">
    <property type="match status" value="1"/>
</dbReference>
<dbReference type="Proteomes" id="UP001187471">
    <property type="component" value="Unassembled WGS sequence"/>
</dbReference>
<dbReference type="PANTHER" id="PTHR28630:SF31">
    <property type="entry name" value="PEROXIREDOXIN-LIKE 2A"/>
    <property type="match status" value="1"/>
</dbReference>
<sequence length="424" mass="47575">MASFSMEDFVGNGVLKKLLPVLLEEGWDDVPTLKIMNAEDMDAIKMTQQQKDALEIRSYLHDRALMQYADKLEASAKGLPELFNLSSMDLSSQFGMKRGHLARFMDRTSACTSTDPLPPSYSMPARKQRAIPSRSSSIYQNEYVSVNSRKMSMTRNSVGYDVTLEQSMADFKIKDGHIYKGIVAAVPDEPRACGCVQPPPIIDNVASYSTIENISIEKLTPEYKIGMERLVKTKTPPMKASELWRDKPAVLLCIRRPGCIMCRAEAHKLYAKKPIFDSLGIRLYAVLHEHIDSEVKDFWPRYWGGVVLLDKGMEFFKALGGGQLLKDKFISGFLFNSRARANYKRAKAMGIEQNFKGEGEIKGGLFIVGKGKSGIAYQFIERNFGDWAPLAEIVDIGARLQNQQQSQVESIRSSLSMQSSQGYD</sequence>
<evidence type="ECO:0000256" key="2">
    <source>
        <dbReference type="ARBA" id="ARBA00022490"/>
    </source>
</evidence>
<keyword evidence="10" id="KW-1185">Reference proteome</keyword>
<organism evidence="9 10">
    <name type="scientific">Escallonia rubra</name>
    <dbReference type="NCBI Taxonomy" id="112253"/>
    <lineage>
        <taxon>Eukaryota</taxon>
        <taxon>Viridiplantae</taxon>
        <taxon>Streptophyta</taxon>
        <taxon>Embryophyta</taxon>
        <taxon>Tracheophyta</taxon>
        <taxon>Spermatophyta</taxon>
        <taxon>Magnoliopsida</taxon>
        <taxon>eudicotyledons</taxon>
        <taxon>Gunneridae</taxon>
        <taxon>Pentapetalae</taxon>
        <taxon>asterids</taxon>
        <taxon>campanulids</taxon>
        <taxon>Escalloniales</taxon>
        <taxon>Escalloniaceae</taxon>
        <taxon>Escallonia</taxon>
    </lineage>
</organism>
<evidence type="ECO:0000256" key="1">
    <source>
        <dbReference type="ARBA" id="ARBA00004496"/>
    </source>
</evidence>
<dbReference type="Pfam" id="PF13911">
    <property type="entry name" value="AhpC-TSA_2"/>
    <property type="match status" value="1"/>
</dbReference>
<evidence type="ECO:0000256" key="7">
    <source>
        <dbReference type="ARBA" id="ARBA00032129"/>
    </source>
</evidence>
<accession>A0AA88QWL8</accession>
<evidence type="ECO:0000256" key="6">
    <source>
        <dbReference type="ARBA" id="ARBA00032058"/>
    </source>
</evidence>